<protein>
    <submittedName>
        <fullName evidence="1">Uncharacterized protein</fullName>
    </submittedName>
</protein>
<sequence length="134" mass="15369">MALFTHDMTTVQAMDGSNVPDGWYHIRVEKGEVRESKETPGEEVWWLWLKVQQEDFLGRIIMDTCSLQPTGLGKLKNYYEKCGYKPGPEGHDPEQLNGMEFYVKVEESTYKGEKRTTIKPWNIRSVEEGIPAGA</sequence>
<name>A0A0F9A3V9_9ZZZZ</name>
<dbReference type="EMBL" id="LAZR01056847">
    <property type="protein sequence ID" value="KKK73294.1"/>
    <property type="molecule type" value="Genomic_DNA"/>
</dbReference>
<proteinExistence type="predicted"/>
<dbReference type="AlphaFoldDB" id="A0A0F9A3V9"/>
<reference evidence="1" key="1">
    <citation type="journal article" date="2015" name="Nature">
        <title>Complex archaea that bridge the gap between prokaryotes and eukaryotes.</title>
        <authorList>
            <person name="Spang A."/>
            <person name="Saw J.H."/>
            <person name="Jorgensen S.L."/>
            <person name="Zaremba-Niedzwiedzka K."/>
            <person name="Martijn J."/>
            <person name="Lind A.E."/>
            <person name="van Eijk R."/>
            <person name="Schleper C."/>
            <person name="Guy L."/>
            <person name="Ettema T.J."/>
        </authorList>
    </citation>
    <scope>NUCLEOTIDE SEQUENCE</scope>
</reference>
<evidence type="ECO:0000313" key="1">
    <source>
        <dbReference type="EMBL" id="KKK73294.1"/>
    </source>
</evidence>
<comment type="caution">
    <text evidence="1">The sequence shown here is derived from an EMBL/GenBank/DDBJ whole genome shotgun (WGS) entry which is preliminary data.</text>
</comment>
<organism evidence="1">
    <name type="scientific">marine sediment metagenome</name>
    <dbReference type="NCBI Taxonomy" id="412755"/>
    <lineage>
        <taxon>unclassified sequences</taxon>
        <taxon>metagenomes</taxon>
        <taxon>ecological metagenomes</taxon>
    </lineage>
</organism>
<gene>
    <name evidence="1" type="ORF">LCGC14_2895250</name>
</gene>
<accession>A0A0F9A3V9</accession>